<dbReference type="PANTHER" id="PTHR46127:SF1">
    <property type="entry name" value="CILIA- AND FLAGELLA-ASSOCIATED PROTEIN 65"/>
    <property type="match status" value="1"/>
</dbReference>
<dbReference type="Proteomes" id="UP000286415">
    <property type="component" value="Unassembled WGS sequence"/>
</dbReference>
<dbReference type="InterPro" id="IPR053879">
    <property type="entry name" value="HYDIN_VesB_CFA65-like_Ig"/>
</dbReference>
<evidence type="ECO:0000256" key="2">
    <source>
        <dbReference type="ARBA" id="ARBA00004496"/>
    </source>
</evidence>
<keyword evidence="9" id="KW-1185">Reference proteome</keyword>
<name>A0A8T1MZM9_CLOSI</name>
<reference evidence="8 9" key="2">
    <citation type="journal article" date="2021" name="Genomics">
        <title>High-quality reference genome for Clonorchis sinensis.</title>
        <authorList>
            <person name="Young N.D."/>
            <person name="Stroehlein A.J."/>
            <person name="Kinkar L."/>
            <person name="Wang T."/>
            <person name="Sohn W.M."/>
            <person name="Chang B.C.H."/>
            <person name="Kaur P."/>
            <person name="Weisz D."/>
            <person name="Dudchenko O."/>
            <person name="Aiden E.L."/>
            <person name="Korhonen P.K."/>
            <person name="Gasser R.B."/>
        </authorList>
    </citation>
    <scope>NUCLEOTIDE SEQUENCE [LARGE SCALE GENOMIC DNA]</scope>
    <source>
        <strain evidence="8">Cs-k2</strain>
    </source>
</reference>
<accession>A0A8T1MZM9</accession>
<dbReference type="InterPro" id="IPR052614">
    <property type="entry name" value="CFAP65"/>
</dbReference>
<dbReference type="GO" id="GO:0005929">
    <property type="term" value="C:cilium"/>
    <property type="evidence" value="ECO:0007669"/>
    <property type="project" value="UniProtKB-SubCell"/>
</dbReference>
<dbReference type="Pfam" id="PF22544">
    <property type="entry name" value="HYDIN_VesB_CFA65-like_Ig"/>
    <property type="match status" value="1"/>
</dbReference>
<dbReference type="AlphaFoldDB" id="A0A8T1MZM9"/>
<evidence type="ECO:0000256" key="3">
    <source>
        <dbReference type="ARBA" id="ARBA00022490"/>
    </source>
</evidence>
<dbReference type="OrthoDB" id="415597at2759"/>
<keyword evidence="3" id="KW-0963">Cytoplasm</keyword>
<evidence type="ECO:0000259" key="6">
    <source>
        <dbReference type="Pfam" id="PF22544"/>
    </source>
</evidence>
<keyword evidence="5" id="KW-0966">Cell projection</keyword>
<dbReference type="PANTHER" id="PTHR46127">
    <property type="entry name" value="CILIA- AND FLAGELLA-ASSOCIATED PROTEIN 65"/>
    <property type="match status" value="1"/>
</dbReference>
<dbReference type="InterPro" id="IPR058536">
    <property type="entry name" value="Ig_CFAP65_4th"/>
</dbReference>
<comment type="subcellular location">
    <subcellularLocation>
        <location evidence="1">Cell projection</location>
        <location evidence="1">Cilium</location>
    </subcellularLocation>
    <subcellularLocation>
        <location evidence="2">Cytoplasm</location>
    </subcellularLocation>
</comment>
<evidence type="ECO:0000256" key="5">
    <source>
        <dbReference type="ARBA" id="ARBA00023273"/>
    </source>
</evidence>
<feature type="domain" description="CFAP65 fourth Ig-like" evidence="7">
    <location>
        <begin position="320"/>
        <end position="425"/>
    </location>
</feature>
<keyword evidence="4" id="KW-0969">Cilium</keyword>
<dbReference type="Pfam" id="PF24507">
    <property type="entry name" value="Ig_CFAP65_4th"/>
    <property type="match status" value="1"/>
</dbReference>
<evidence type="ECO:0000259" key="7">
    <source>
        <dbReference type="Pfam" id="PF24507"/>
    </source>
</evidence>
<dbReference type="Gene3D" id="2.60.40.10">
    <property type="entry name" value="Immunoglobulins"/>
    <property type="match status" value="4"/>
</dbReference>
<protein>
    <submittedName>
        <fullName evidence="8">Cilia- and flagella-associated protein 65</fullName>
    </submittedName>
</protein>
<reference evidence="8 9" key="1">
    <citation type="journal article" date="2018" name="Biotechnol. Adv.">
        <title>Improved genomic resources and new bioinformatic workflow for the carcinogenic parasite Clonorchis sinensis: Biotechnological implications.</title>
        <authorList>
            <person name="Wang D."/>
            <person name="Korhonen P.K."/>
            <person name="Gasser R.B."/>
            <person name="Young N.D."/>
        </authorList>
    </citation>
    <scope>NUCLEOTIDE SEQUENCE [LARGE SCALE GENOMIC DNA]</scope>
    <source>
        <strain evidence="8">Cs-k2</strain>
    </source>
</reference>
<keyword evidence="8" id="KW-0282">Flagellum</keyword>
<evidence type="ECO:0000256" key="4">
    <source>
        <dbReference type="ARBA" id="ARBA00023069"/>
    </source>
</evidence>
<feature type="domain" description="HYDIN/VesB/CFA65-like Ig-like" evidence="6">
    <location>
        <begin position="93"/>
        <end position="173"/>
    </location>
</feature>
<organism evidence="8 9">
    <name type="scientific">Clonorchis sinensis</name>
    <name type="common">Chinese liver fluke</name>
    <dbReference type="NCBI Taxonomy" id="79923"/>
    <lineage>
        <taxon>Eukaryota</taxon>
        <taxon>Metazoa</taxon>
        <taxon>Spiralia</taxon>
        <taxon>Lophotrochozoa</taxon>
        <taxon>Platyhelminthes</taxon>
        <taxon>Trematoda</taxon>
        <taxon>Digenea</taxon>
        <taxon>Opisthorchiida</taxon>
        <taxon>Opisthorchiata</taxon>
        <taxon>Opisthorchiidae</taxon>
        <taxon>Clonorchis</taxon>
    </lineage>
</organism>
<dbReference type="EMBL" id="NIRI02000010">
    <property type="protein sequence ID" value="KAG5454315.1"/>
    <property type="molecule type" value="Genomic_DNA"/>
</dbReference>
<evidence type="ECO:0000313" key="8">
    <source>
        <dbReference type="EMBL" id="KAG5454315.1"/>
    </source>
</evidence>
<evidence type="ECO:0000256" key="1">
    <source>
        <dbReference type="ARBA" id="ARBA00004138"/>
    </source>
</evidence>
<proteinExistence type="predicted"/>
<comment type="caution">
    <text evidence="8">The sequence shown here is derived from an EMBL/GenBank/DDBJ whole genome shotgun (WGS) entry which is preliminary data.</text>
</comment>
<dbReference type="InterPro" id="IPR013783">
    <property type="entry name" value="Ig-like_fold"/>
</dbReference>
<sequence>MHSSRRLGVPKTDCLENMATRDEICKICWNSKQRCTHEKIPSQKLAAGATFKFPVTFAPNEKRIYTDSLSIQINNEDSVVIDLRAVLPEYSVSLPEKIDFGQVAVGDKKKQLFTLKNRSALSTPFAIHISEPFYLGGDLDCLAPNEKRMMEISFLPKIPGTFQQTALCNYGYKSLHTAEVNLCGIGVFPGIYVSVDREEHSKHRCGNEVHLEFPMTIVGCLAEKNVTVENLSQVNAQVTIKPYSLGAGFHPTDCFSTEVQSTLVPPRAKVEIPFYYRPSVGSTEDFGYFKLINSGNCGETILKCHGTSSKLSLALSTDHLDFGMCKLGEPMIQRVLFLENRSEEETPYQLICGSNRITDSGRQTRITTVFPLLNGSASGSVGPRSKARIVVGFSPSSAGHFFRKLTLLSPNTEPQFLSVFGTCHDVEEQPHPLSTLHLKNILGGVSFDNPLQVSRHPQQPNAFEEYMTLRHAEDTVLHMPPISVEPAYIDFTPTDALITKAVKCVLHHKEVVQLGLDVTDNKFGLNRSLIVQNHTAQAMHFKWTPQRILRIDGRR</sequence>
<gene>
    <name evidence="8" type="ORF">CSKR_109233</name>
</gene>
<evidence type="ECO:0000313" key="9">
    <source>
        <dbReference type="Proteomes" id="UP000286415"/>
    </source>
</evidence>
<dbReference type="GO" id="GO:0005737">
    <property type="term" value="C:cytoplasm"/>
    <property type="evidence" value="ECO:0007669"/>
    <property type="project" value="UniProtKB-SubCell"/>
</dbReference>